<organism evidence="2 3">
    <name type="scientific">Arcanobacterium buesumense</name>
    <dbReference type="NCBI Taxonomy" id="2722751"/>
    <lineage>
        <taxon>Bacteria</taxon>
        <taxon>Bacillati</taxon>
        <taxon>Actinomycetota</taxon>
        <taxon>Actinomycetes</taxon>
        <taxon>Actinomycetales</taxon>
        <taxon>Actinomycetaceae</taxon>
        <taxon>Arcanobacterium</taxon>
    </lineage>
</organism>
<sequence length="222" mass="23793">MTNKRSSLAVITAADFDAMQAVGGLRGIIESIVPTVVFLVIFAIYGNIGIAAGISLGAAALAIAGRLISRVDPSPALGGLGAVVISALMAWRTGQAADFFVWGLVVNVGYLAALLISIVVRWPLLGVLIAMLRGEGRTWRHTKSTLKRYYAITWMWAGLFAVRAAVQLPLYFAGATNALGIAKLVMGVPFFALVCWLSWLMIRNLAPVVDQQPEDPQILEQK</sequence>
<name>A0A6H2EJF3_9ACTO</name>
<feature type="transmembrane region" description="Helical" evidence="1">
    <location>
        <begin position="149"/>
        <end position="172"/>
    </location>
</feature>
<keyword evidence="1" id="KW-0472">Membrane</keyword>
<dbReference type="RefSeq" id="WP_168917635.1">
    <property type="nucleotide sequence ID" value="NZ_CP050804.1"/>
</dbReference>
<dbReference type="PIRSF" id="PIRSF010219">
    <property type="entry name" value="UCP010219"/>
    <property type="match status" value="1"/>
</dbReference>
<feature type="transmembrane region" description="Helical" evidence="1">
    <location>
        <begin position="76"/>
        <end position="93"/>
    </location>
</feature>
<dbReference type="Proteomes" id="UP000502298">
    <property type="component" value="Chromosome"/>
</dbReference>
<gene>
    <name evidence="2" type="ORF">HC352_03690</name>
</gene>
<accession>A0A6H2EJF3</accession>
<reference evidence="2 3" key="1">
    <citation type="submission" date="2020-03" db="EMBL/GenBank/DDBJ databases">
        <title>Complete genome of Arcanobacterium buesumensis sp. nov. strain 2701.</title>
        <authorList>
            <person name="Borowiak M."/>
            <person name="Alssahen M."/>
            <person name="Laemmler C."/>
            <person name="Malorny B."/>
            <person name="Hassan A."/>
            <person name="Prenger-Berninghoff E."/>
            <person name="Ploetz M."/>
            <person name="Abdulmawjood A."/>
        </authorList>
    </citation>
    <scope>NUCLEOTIDE SEQUENCE [LARGE SCALE GENOMIC DNA]</scope>
    <source>
        <strain evidence="2 3">2701</strain>
    </source>
</reference>
<feature type="transmembrane region" description="Helical" evidence="1">
    <location>
        <begin position="36"/>
        <end position="64"/>
    </location>
</feature>
<keyword evidence="1" id="KW-1133">Transmembrane helix</keyword>
<protein>
    <submittedName>
        <fullName evidence="2">DUF3159 domain-containing protein</fullName>
    </submittedName>
</protein>
<dbReference type="KEGG" id="arca:HC352_03690"/>
<evidence type="ECO:0000313" key="3">
    <source>
        <dbReference type="Proteomes" id="UP000502298"/>
    </source>
</evidence>
<keyword evidence="1" id="KW-0812">Transmembrane</keyword>
<feature type="transmembrane region" description="Helical" evidence="1">
    <location>
        <begin position="99"/>
        <end position="128"/>
    </location>
</feature>
<proteinExistence type="predicted"/>
<dbReference type="EMBL" id="CP050804">
    <property type="protein sequence ID" value="QJC21695.1"/>
    <property type="molecule type" value="Genomic_DNA"/>
</dbReference>
<dbReference type="Pfam" id="PF11361">
    <property type="entry name" value="DUF3159"/>
    <property type="match status" value="1"/>
</dbReference>
<evidence type="ECO:0000256" key="1">
    <source>
        <dbReference type="SAM" id="Phobius"/>
    </source>
</evidence>
<keyword evidence="3" id="KW-1185">Reference proteome</keyword>
<dbReference type="InterPro" id="IPR016566">
    <property type="entry name" value="UCP010219"/>
</dbReference>
<dbReference type="AlphaFoldDB" id="A0A6H2EJF3"/>
<feature type="transmembrane region" description="Helical" evidence="1">
    <location>
        <begin position="178"/>
        <end position="202"/>
    </location>
</feature>
<evidence type="ECO:0000313" key="2">
    <source>
        <dbReference type="EMBL" id="QJC21695.1"/>
    </source>
</evidence>